<dbReference type="Proteomes" id="UP000439903">
    <property type="component" value="Unassembled WGS sequence"/>
</dbReference>
<sequence>MYLQNLQDPELYNGIQVEDMISSNTISINDTISIDDIISIDDTTSMDDTTMDDIDNESINNTEFVK</sequence>
<keyword evidence="3" id="KW-1185">Reference proteome</keyword>
<gene>
    <name evidence="2" type="ORF">F8M41_017682</name>
</gene>
<evidence type="ECO:0000313" key="2">
    <source>
        <dbReference type="EMBL" id="KAF0333001.1"/>
    </source>
</evidence>
<dbReference type="EMBL" id="WTPW01004101">
    <property type="protein sequence ID" value="KAF0333001.1"/>
    <property type="molecule type" value="Genomic_DNA"/>
</dbReference>
<accession>A0A8H3WRX5</accession>
<feature type="region of interest" description="Disordered" evidence="1">
    <location>
        <begin position="44"/>
        <end position="66"/>
    </location>
</feature>
<proteinExistence type="predicted"/>
<dbReference type="AlphaFoldDB" id="A0A8H3WRX5"/>
<organism evidence="2 3">
    <name type="scientific">Gigaspora margarita</name>
    <dbReference type="NCBI Taxonomy" id="4874"/>
    <lineage>
        <taxon>Eukaryota</taxon>
        <taxon>Fungi</taxon>
        <taxon>Fungi incertae sedis</taxon>
        <taxon>Mucoromycota</taxon>
        <taxon>Glomeromycotina</taxon>
        <taxon>Glomeromycetes</taxon>
        <taxon>Diversisporales</taxon>
        <taxon>Gigasporaceae</taxon>
        <taxon>Gigaspora</taxon>
    </lineage>
</organism>
<reference evidence="2 3" key="1">
    <citation type="journal article" date="2019" name="Environ. Microbiol.">
        <title>At the nexus of three kingdoms: the genome of the mycorrhizal fungus Gigaspora margarita provides insights into plant, endobacterial and fungal interactions.</title>
        <authorList>
            <person name="Venice F."/>
            <person name="Ghignone S."/>
            <person name="Salvioli di Fossalunga A."/>
            <person name="Amselem J."/>
            <person name="Novero M."/>
            <person name="Xianan X."/>
            <person name="Sedzielewska Toro K."/>
            <person name="Morin E."/>
            <person name="Lipzen A."/>
            <person name="Grigoriev I.V."/>
            <person name="Henrissat B."/>
            <person name="Martin F.M."/>
            <person name="Bonfante P."/>
        </authorList>
    </citation>
    <scope>NUCLEOTIDE SEQUENCE [LARGE SCALE GENOMIC DNA]</scope>
    <source>
        <strain evidence="2 3">BEG34</strain>
    </source>
</reference>
<evidence type="ECO:0000256" key="1">
    <source>
        <dbReference type="SAM" id="MobiDB-lite"/>
    </source>
</evidence>
<comment type="caution">
    <text evidence="2">The sequence shown here is derived from an EMBL/GenBank/DDBJ whole genome shotgun (WGS) entry which is preliminary data.</text>
</comment>
<evidence type="ECO:0000313" key="3">
    <source>
        <dbReference type="Proteomes" id="UP000439903"/>
    </source>
</evidence>
<name>A0A8H3WRX5_GIGMA</name>
<protein>
    <submittedName>
        <fullName evidence="2">Uncharacterized protein</fullName>
    </submittedName>
</protein>
<feature type="compositionally biased region" description="Polar residues" evidence="1">
    <location>
        <begin position="57"/>
        <end position="66"/>
    </location>
</feature>